<dbReference type="AlphaFoldDB" id="A0AAD3NAT9"/>
<sequence length="157" mass="17284">MLLQSNGIKQTSGAEKTRAETEARLSAEKVLAELQAQKLEEAAAQCGASQTGESSVHLEYNLSAERPQIKLGLRSLLWETPADKAGNHCSHLFLLPLFNFIKDEAGLEISEMKQKIVEDGRQPRASYMAPRPPVPSISTKLLNLSATCNQELMYQCV</sequence>
<evidence type="ECO:0000313" key="2">
    <source>
        <dbReference type="EMBL" id="GLD69506.1"/>
    </source>
</evidence>
<keyword evidence="3" id="KW-1185">Reference proteome</keyword>
<gene>
    <name evidence="2" type="ORF">AKAME5_002082000</name>
</gene>
<dbReference type="Proteomes" id="UP001279410">
    <property type="component" value="Unassembled WGS sequence"/>
</dbReference>
<accession>A0AAD3NAT9</accession>
<feature type="region of interest" description="Disordered" evidence="1">
    <location>
        <begin position="1"/>
        <end position="21"/>
    </location>
</feature>
<comment type="caution">
    <text evidence="2">The sequence shown here is derived from an EMBL/GenBank/DDBJ whole genome shotgun (WGS) entry which is preliminary data.</text>
</comment>
<reference evidence="2" key="1">
    <citation type="submission" date="2022-08" db="EMBL/GenBank/DDBJ databases">
        <title>Genome sequencing of akame (Lates japonicus).</title>
        <authorList>
            <person name="Hashiguchi Y."/>
            <person name="Takahashi H."/>
        </authorList>
    </citation>
    <scope>NUCLEOTIDE SEQUENCE</scope>
    <source>
        <strain evidence="2">Kochi</strain>
    </source>
</reference>
<evidence type="ECO:0000313" key="3">
    <source>
        <dbReference type="Proteomes" id="UP001279410"/>
    </source>
</evidence>
<name>A0AAD3NAT9_LATJO</name>
<proteinExistence type="predicted"/>
<organism evidence="2 3">
    <name type="scientific">Lates japonicus</name>
    <name type="common">Japanese lates</name>
    <dbReference type="NCBI Taxonomy" id="270547"/>
    <lineage>
        <taxon>Eukaryota</taxon>
        <taxon>Metazoa</taxon>
        <taxon>Chordata</taxon>
        <taxon>Craniata</taxon>
        <taxon>Vertebrata</taxon>
        <taxon>Euteleostomi</taxon>
        <taxon>Actinopterygii</taxon>
        <taxon>Neopterygii</taxon>
        <taxon>Teleostei</taxon>
        <taxon>Neoteleostei</taxon>
        <taxon>Acanthomorphata</taxon>
        <taxon>Carangaria</taxon>
        <taxon>Carangaria incertae sedis</taxon>
        <taxon>Centropomidae</taxon>
        <taxon>Lates</taxon>
    </lineage>
</organism>
<dbReference type="EMBL" id="BRZM01000241">
    <property type="protein sequence ID" value="GLD69506.1"/>
    <property type="molecule type" value="Genomic_DNA"/>
</dbReference>
<evidence type="ECO:0000256" key="1">
    <source>
        <dbReference type="SAM" id="MobiDB-lite"/>
    </source>
</evidence>
<protein>
    <submittedName>
        <fullName evidence="2">Macoilin-1-like protein</fullName>
    </submittedName>
</protein>
<feature type="compositionally biased region" description="Polar residues" evidence="1">
    <location>
        <begin position="1"/>
        <end position="14"/>
    </location>
</feature>